<dbReference type="GO" id="GO:0000502">
    <property type="term" value="C:proteasome complex"/>
    <property type="evidence" value="ECO:0007669"/>
    <property type="project" value="UniProtKB-KW"/>
</dbReference>
<dbReference type="Proteomes" id="UP000031488">
    <property type="component" value="Unassembled WGS sequence"/>
</dbReference>
<proteinExistence type="predicted"/>
<dbReference type="InterPro" id="IPR038389">
    <property type="entry name" value="PSMG2_sf"/>
</dbReference>
<dbReference type="Gene3D" id="3.40.50.10900">
    <property type="entry name" value="PAC-like subunit"/>
    <property type="match status" value="1"/>
</dbReference>
<dbReference type="OrthoDB" id="150941at2"/>
<dbReference type="AlphaFoldDB" id="A0A0B9A463"/>
<dbReference type="RefSeq" id="WP_039207606.1">
    <property type="nucleotide sequence ID" value="NZ_CP014869.1"/>
</dbReference>
<accession>A0A142NME3</accession>
<dbReference type="Pfam" id="PF09754">
    <property type="entry name" value="PAC2"/>
    <property type="match status" value="1"/>
</dbReference>
<dbReference type="Proteomes" id="UP000075950">
    <property type="component" value="Chromosome"/>
</dbReference>
<dbReference type="SUPFAM" id="SSF159659">
    <property type="entry name" value="Cgl1923-like"/>
    <property type="match status" value="1"/>
</dbReference>
<reference evidence="2 3" key="1">
    <citation type="submission" date="2014-11" db="EMBL/GenBank/DDBJ databases">
        <title>Draft Genome Sequence of Brevibacterium linens AE038-8.</title>
        <authorList>
            <person name="Maizel D."/>
            <person name="Utturkar S.M."/>
            <person name="Brown S.D."/>
            <person name="Ferrero M."/>
            <person name="Rosen B.P."/>
        </authorList>
    </citation>
    <scope>NUCLEOTIDE SEQUENCE [LARGE SCALE GENOMIC DNA]</scope>
    <source>
        <strain evidence="2 3">AE038-8</strain>
    </source>
</reference>
<evidence type="ECO:0000313" key="2">
    <source>
        <dbReference type="EMBL" id="KHS53503.1"/>
    </source>
</evidence>
<accession>A0A0B9A463</accession>
<evidence type="ECO:0000313" key="3">
    <source>
        <dbReference type="Proteomes" id="UP000031488"/>
    </source>
</evidence>
<dbReference type="KEGG" id="bly:A2T55_09355"/>
<reference evidence="4" key="2">
    <citation type="submission" date="2016-03" db="EMBL/GenBank/DDBJ databases">
        <authorList>
            <person name="Ploux O."/>
        </authorList>
    </citation>
    <scope>NUCLEOTIDE SEQUENCE [LARGE SCALE GENOMIC DNA]</scope>
    <source>
        <strain evidence="4">BS258</strain>
    </source>
</reference>
<protein>
    <submittedName>
        <fullName evidence="2">20S proteasome assembly chaperone 2</fullName>
    </submittedName>
</protein>
<evidence type="ECO:0000313" key="4">
    <source>
        <dbReference type="Proteomes" id="UP000075950"/>
    </source>
</evidence>
<keyword evidence="3" id="KW-1185">Reference proteome</keyword>
<dbReference type="InterPro" id="IPR019151">
    <property type="entry name" value="Proteasome_assmbl_chaperone_2"/>
</dbReference>
<reference evidence="1" key="3">
    <citation type="submission" date="2016-03" db="EMBL/GenBank/DDBJ databases">
        <authorList>
            <person name="Zhu Y."/>
            <person name="Sun C."/>
        </authorList>
    </citation>
    <scope>NUCLEOTIDE SEQUENCE</scope>
    <source>
        <strain evidence="1">BS258</strain>
    </source>
</reference>
<name>A0A0B9A463_BRELN</name>
<gene>
    <name evidence="1" type="ORF">A2T55_09355</name>
    <name evidence="2" type="ORF">AE0388_0991</name>
</gene>
<keyword evidence="2" id="KW-0647">Proteasome</keyword>
<evidence type="ECO:0000313" key="1">
    <source>
        <dbReference type="EMBL" id="AMT93958.1"/>
    </source>
</evidence>
<organism evidence="2 3">
    <name type="scientific">Brevibacterium linens</name>
    <dbReference type="NCBI Taxonomy" id="1703"/>
    <lineage>
        <taxon>Bacteria</taxon>
        <taxon>Bacillati</taxon>
        <taxon>Actinomycetota</taxon>
        <taxon>Actinomycetes</taxon>
        <taxon>Micrococcales</taxon>
        <taxon>Brevibacteriaceae</taxon>
        <taxon>Brevibacterium</taxon>
    </lineage>
</organism>
<dbReference type="EMBL" id="JTJZ01000015">
    <property type="protein sequence ID" value="KHS53503.1"/>
    <property type="molecule type" value="Genomic_DNA"/>
</dbReference>
<dbReference type="EMBL" id="CP014869">
    <property type="protein sequence ID" value="AMT93958.1"/>
    <property type="molecule type" value="Genomic_DNA"/>
</dbReference>
<dbReference type="InterPro" id="IPR008492">
    <property type="entry name" value="Rv2714-like"/>
</dbReference>
<dbReference type="PATRIC" id="fig|1703.6.peg.877"/>
<sequence length="276" mass="30002">MSILPSGSGALVFIAFEGQDADASEAASSLVKDLIEVWDLSDSEILDTDGFYEFRFSEPEIIRDEEGTASIAWPGVAVHRGRLGERPVTVIQGHEPGLKWREFLSLVLAHVGDDDTVVLLGGLHAEVPHTRPLPVVANTEDAELASELGIDANGYEGPIGILGLLGVACRWRGIRAINLWVGVPDYLAESPSPKAELALAKAVERYVGIEIDIHVLEEESRAWELGADELVSFNPRLAELVTALEKQNDSAELPEASGDAIAAEFERYLRKRGRDK</sequence>
<dbReference type="PIRSF" id="PIRSF028754">
    <property type="entry name" value="UCP028754"/>
    <property type="match status" value="1"/>
</dbReference>
<dbReference type="STRING" id="1703.BLSMQ_2090"/>